<dbReference type="InterPro" id="IPR036291">
    <property type="entry name" value="NAD(P)-bd_dom_sf"/>
</dbReference>
<reference evidence="3" key="1">
    <citation type="submission" date="2016-10" db="EMBL/GenBank/DDBJ databases">
        <authorList>
            <person name="Varghese N."/>
            <person name="Submissions S."/>
        </authorList>
    </citation>
    <scope>NUCLEOTIDE SEQUENCE [LARGE SCALE GENOMIC DNA]</scope>
    <source>
        <strain evidence="3">DSM 24740</strain>
    </source>
</reference>
<dbReference type="Proteomes" id="UP000199021">
    <property type="component" value="Unassembled WGS sequence"/>
</dbReference>
<proteinExistence type="predicted"/>
<dbReference type="AlphaFoldDB" id="A0A1H9GEU9"/>
<protein>
    <submittedName>
        <fullName evidence="2">NAD(P)H-binding</fullName>
    </submittedName>
</protein>
<dbReference type="Gene3D" id="3.40.50.720">
    <property type="entry name" value="NAD(P)-binding Rossmann-like Domain"/>
    <property type="match status" value="1"/>
</dbReference>
<sequence length="226" mass="24736">MLFTYTFMDIQSVIFLGATGAVGSEALRELLTIPSAQKITLLGRREVAGMPAGRVHQHRIDIFEPSSYAGLISGHEAAICTLGVGQPSKMSREEFLKIDKQAVIDFARACRQAGVAHFELLSSVGVDASSSSFFLRSKGELVEELKALGFPRLSIFRPSMILTPTNRYGVMQGITLKVWPLLKPLLFGGLKKYRGVKVADLGGSMARNLFTSGSGYEELEWEDFQA</sequence>
<dbReference type="InterPro" id="IPR016040">
    <property type="entry name" value="NAD(P)-bd_dom"/>
</dbReference>
<dbReference type="STRING" id="478744.SAMN05444359_110151"/>
<accession>A0A1H9GEU9</accession>
<keyword evidence="3" id="KW-1185">Reference proteome</keyword>
<dbReference type="InParanoid" id="A0A1H9GEU9"/>
<gene>
    <name evidence="2" type="ORF">SAMN05444359_110151</name>
</gene>
<organism evidence="2 3">
    <name type="scientific">Neolewinella agarilytica</name>
    <dbReference type="NCBI Taxonomy" id="478744"/>
    <lineage>
        <taxon>Bacteria</taxon>
        <taxon>Pseudomonadati</taxon>
        <taxon>Bacteroidota</taxon>
        <taxon>Saprospiria</taxon>
        <taxon>Saprospirales</taxon>
        <taxon>Lewinellaceae</taxon>
        <taxon>Neolewinella</taxon>
    </lineage>
</organism>
<dbReference type="SUPFAM" id="SSF51735">
    <property type="entry name" value="NAD(P)-binding Rossmann-fold domains"/>
    <property type="match status" value="1"/>
</dbReference>
<dbReference type="PANTHER" id="PTHR14097:SF7">
    <property type="entry name" value="OXIDOREDUCTASE HTATIP2"/>
    <property type="match status" value="1"/>
</dbReference>
<evidence type="ECO:0000313" key="2">
    <source>
        <dbReference type="EMBL" id="SEQ48579.1"/>
    </source>
</evidence>
<evidence type="ECO:0000259" key="1">
    <source>
        <dbReference type="Pfam" id="PF13460"/>
    </source>
</evidence>
<feature type="domain" description="NAD(P)-binding" evidence="1">
    <location>
        <begin position="17"/>
        <end position="137"/>
    </location>
</feature>
<dbReference type="Pfam" id="PF13460">
    <property type="entry name" value="NAD_binding_10"/>
    <property type="match status" value="1"/>
</dbReference>
<name>A0A1H9GEU9_9BACT</name>
<dbReference type="EMBL" id="FOFB01000010">
    <property type="protein sequence ID" value="SEQ48579.1"/>
    <property type="molecule type" value="Genomic_DNA"/>
</dbReference>
<dbReference type="PANTHER" id="PTHR14097">
    <property type="entry name" value="OXIDOREDUCTASE HTATIP2"/>
    <property type="match status" value="1"/>
</dbReference>
<evidence type="ECO:0000313" key="3">
    <source>
        <dbReference type="Proteomes" id="UP000199021"/>
    </source>
</evidence>